<protein>
    <recommendedName>
        <fullName evidence="4">DUF5723 domain-containing protein</fullName>
    </recommendedName>
</protein>
<sequence>MSLRRFTLLFCGLVLCPRAFAQNASIRDYTVPVSTVQNLRADFNFNYSAAGSDLTGRNGRLGFTYTRFKDALSFAYSIDAIGSGALSRDTGAAKDTTQFATNLATRVKKYILWGTAIFAFGDVGFDYDKTFDRPATAVTVGLGDGRFIDATSLAKAVRVEEFLLREKAISDHLPKDHLIELGHIIEKEREYKERFGSTYRKWWFAAMEKLIRESGVAPRGIGAGGILRINEVLFQQRVNSRFYGSEFSFGVNFQTTAPYRGVPRRDPAAAAGFRHAIPLGWRSQFNQRLEVNSPFTGQFGKLYSARLVSDFVYEVSNRIDFTVRDILRAERSQGRGRQVGNSFGTFFSFFVENKTSFVIGVQIDKVQREPWTRSFTTSLNHRLL</sequence>
<keyword evidence="1" id="KW-0732">Signal</keyword>
<comment type="caution">
    <text evidence="2">The sequence shown here is derived from an EMBL/GenBank/DDBJ whole genome shotgun (WGS) entry which is preliminary data.</text>
</comment>
<evidence type="ECO:0008006" key="4">
    <source>
        <dbReference type="Google" id="ProtNLM"/>
    </source>
</evidence>
<evidence type="ECO:0000313" key="2">
    <source>
        <dbReference type="EMBL" id="OGG46402.1"/>
    </source>
</evidence>
<feature type="signal peptide" evidence="1">
    <location>
        <begin position="1"/>
        <end position="21"/>
    </location>
</feature>
<reference evidence="2 3" key="1">
    <citation type="journal article" date="2016" name="Nat. Commun.">
        <title>Thousands of microbial genomes shed light on interconnected biogeochemical processes in an aquifer system.</title>
        <authorList>
            <person name="Anantharaman K."/>
            <person name="Brown C.T."/>
            <person name="Hug L.A."/>
            <person name="Sharon I."/>
            <person name="Castelle C.J."/>
            <person name="Probst A.J."/>
            <person name="Thomas B.C."/>
            <person name="Singh A."/>
            <person name="Wilkins M.J."/>
            <person name="Karaoz U."/>
            <person name="Brodie E.L."/>
            <person name="Williams K.H."/>
            <person name="Hubbard S.S."/>
            <person name="Banfield J.F."/>
        </authorList>
    </citation>
    <scope>NUCLEOTIDE SEQUENCE [LARGE SCALE GENOMIC DNA]</scope>
    <source>
        <strain evidence="3">RIFCSPLOWO2_12_FULL_64_10</strain>
    </source>
</reference>
<name>A0A1F6CBT3_HANXR</name>
<organism evidence="2 3">
    <name type="scientific">Handelsmanbacteria sp. (strain RIFCSPLOWO2_12_FULL_64_10)</name>
    <dbReference type="NCBI Taxonomy" id="1817868"/>
    <lineage>
        <taxon>Bacteria</taxon>
        <taxon>Candidatus Handelsmaniibacteriota</taxon>
    </lineage>
</organism>
<proteinExistence type="predicted"/>
<feature type="chain" id="PRO_5009523306" description="DUF5723 domain-containing protein" evidence="1">
    <location>
        <begin position="22"/>
        <end position="384"/>
    </location>
</feature>
<dbReference type="AlphaFoldDB" id="A0A1F6CBT3"/>
<evidence type="ECO:0000256" key="1">
    <source>
        <dbReference type="SAM" id="SignalP"/>
    </source>
</evidence>
<dbReference type="EMBL" id="MFKF01000319">
    <property type="protein sequence ID" value="OGG46402.1"/>
    <property type="molecule type" value="Genomic_DNA"/>
</dbReference>
<evidence type="ECO:0000313" key="3">
    <source>
        <dbReference type="Proteomes" id="UP000178606"/>
    </source>
</evidence>
<dbReference type="Proteomes" id="UP000178606">
    <property type="component" value="Unassembled WGS sequence"/>
</dbReference>
<accession>A0A1F6CBT3</accession>
<gene>
    <name evidence="2" type="ORF">A3F84_19570</name>
</gene>